<dbReference type="HOGENOM" id="CLU_105603_3_0_7"/>
<reference evidence="2 3" key="1">
    <citation type="submission" date="2007-10" db="EMBL/GenBank/DDBJ databases">
        <title>Complete sequence of Desulfococcus oleovorans Hxd3.</title>
        <authorList>
            <consortium name="US DOE Joint Genome Institute"/>
            <person name="Copeland A."/>
            <person name="Lucas S."/>
            <person name="Lapidus A."/>
            <person name="Barry K."/>
            <person name="Glavina del Rio T."/>
            <person name="Dalin E."/>
            <person name="Tice H."/>
            <person name="Pitluck S."/>
            <person name="Kiss H."/>
            <person name="Brettin T."/>
            <person name="Bruce D."/>
            <person name="Detter J.C."/>
            <person name="Han C."/>
            <person name="Schmutz J."/>
            <person name="Larimer F."/>
            <person name="Land M."/>
            <person name="Hauser L."/>
            <person name="Kyrpides N."/>
            <person name="Kim E."/>
            <person name="Wawrik B."/>
            <person name="Richardson P."/>
        </authorList>
    </citation>
    <scope>NUCLEOTIDE SEQUENCE [LARGE SCALE GENOMIC DNA]</scope>
    <source>
        <strain evidence="3">DSM 6200 / JCM 39069 / Hxd3</strain>
    </source>
</reference>
<name>A8ZWL5_DESOH</name>
<dbReference type="AlphaFoldDB" id="A8ZWL5"/>
<dbReference type="KEGG" id="dol:Dole_2542"/>
<evidence type="ECO:0000313" key="2">
    <source>
        <dbReference type="EMBL" id="ABW68346.1"/>
    </source>
</evidence>
<feature type="chain" id="PRO_5002731418" description="DUF1499 domain-containing protein" evidence="1">
    <location>
        <begin position="19"/>
        <end position="146"/>
    </location>
</feature>
<dbReference type="PANTHER" id="PTHR34801:SF6">
    <property type="entry name" value="SLL1620 PROTEIN"/>
    <property type="match status" value="1"/>
</dbReference>
<dbReference type="RefSeq" id="WP_012175958.1">
    <property type="nucleotide sequence ID" value="NC_009943.1"/>
</dbReference>
<dbReference type="Pfam" id="PF07386">
    <property type="entry name" value="DUF1499"/>
    <property type="match status" value="1"/>
</dbReference>
<feature type="signal peptide" evidence="1">
    <location>
        <begin position="1"/>
        <end position="18"/>
    </location>
</feature>
<protein>
    <recommendedName>
        <fullName evidence="4">DUF1499 domain-containing protein</fullName>
    </recommendedName>
</protein>
<dbReference type="EMBL" id="CP000859">
    <property type="protein sequence ID" value="ABW68346.1"/>
    <property type="molecule type" value="Genomic_DNA"/>
</dbReference>
<dbReference type="InterPro" id="IPR010865">
    <property type="entry name" value="DUF1499"/>
</dbReference>
<dbReference type="eggNOG" id="COG4446">
    <property type="taxonomic scope" value="Bacteria"/>
</dbReference>
<dbReference type="PANTHER" id="PTHR34801">
    <property type="entry name" value="EXPRESSED PROTEIN"/>
    <property type="match status" value="1"/>
</dbReference>
<evidence type="ECO:0000313" key="3">
    <source>
        <dbReference type="Proteomes" id="UP000008561"/>
    </source>
</evidence>
<dbReference type="OrthoDB" id="9793534at2"/>
<sequence length="146" mass="16143">MNHNLLACLLTVAMAGCAGTLPGLGVHDGRLTPCPDTPNCVNSQATGGHFIEPISYIGTAREAMDRLVQLLKTEKRVVLVTVEPAYIHATFTSLVFRFVDDVEFYFPDEPVIHVRSASRVGHSDLGANRRRIEHIRNRFAASEKRT</sequence>
<evidence type="ECO:0000256" key="1">
    <source>
        <dbReference type="SAM" id="SignalP"/>
    </source>
</evidence>
<keyword evidence="3" id="KW-1185">Reference proteome</keyword>
<keyword evidence="1" id="KW-0732">Signal</keyword>
<gene>
    <name evidence="2" type="ordered locus">Dole_2542</name>
</gene>
<evidence type="ECO:0008006" key="4">
    <source>
        <dbReference type="Google" id="ProtNLM"/>
    </source>
</evidence>
<dbReference type="Proteomes" id="UP000008561">
    <property type="component" value="Chromosome"/>
</dbReference>
<accession>A8ZWL5</accession>
<organism evidence="2 3">
    <name type="scientific">Desulfosudis oleivorans (strain DSM 6200 / JCM 39069 / Hxd3)</name>
    <name type="common">Desulfococcus oleovorans</name>
    <dbReference type="NCBI Taxonomy" id="96561"/>
    <lineage>
        <taxon>Bacteria</taxon>
        <taxon>Pseudomonadati</taxon>
        <taxon>Thermodesulfobacteriota</taxon>
        <taxon>Desulfobacteria</taxon>
        <taxon>Desulfobacterales</taxon>
        <taxon>Desulfosudaceae</taxon>
        <taxon>Desulfosudis</taxon>
    </lineage>
</organism>
<dbReference type="STRING" id="96561.Dole_2542"/>
<dbReference type="PIRSF" id="PIRSF026426">
    <property type="entry name" value="DUF1499"/>
    <property type="match status" value="1"/>
</dbReference>
<proteinExistence type="predicted"/>